<evidence type="ECO:0000313" key="4">
    <source>
        <dbReference type="EMBL" id="GBG20222.1"/>
    </source>
</evidence>
<evidence type="ECO:0000313" key="5">
    <source>
        <dbReference type="EMBL" id="GBG21273.1"/>
    </source>
</evidence>
<dbReference type="EMBL" id="BDUD01000001">
    <property type="protein sequence ID" value="GBG21545.1"/>
    <property type="molecule type" value="Genomic_DNA"/>
</dbReference>
<dbReference type="GO" id="GO:0003677">
    <property type="term" value="F:DNA binding"/>
    <property type="evidence" value="ECO:0007669"/>
    <property type="project" value="UniProtKB-KW"/>
</dbReference>
<feature type="domain" description="Cas12f1-like TNB" evidence="2">
    <location>
        <begin position="274"/>
        <end position="339"/>
    </location>
</feature>
<dbReference type="Proteomes" id="UP000245124">
    <property type="component" value="Unassembled WGS sequence"/>
</dbReference>
<dbReference type="Pfam" id="PF07282">
    <property type="entry name" value="Cas12f1-like_TNB"/>
    <property type="match status" value="1"/>
</dbReference>
<evidence type="ECO:0000256" key="1">
    <source>
        <dbReference type="ARBA" id="ARBA00023125"/>
    </source>
</evidence>
<proteinExistence type="predicted"/>
<evidence type="ECO:0000259" key="2">
    <source>
        <dbReference type="Pfam" id="PF07282"/>
    </source>
</evidence>
<comment type="caution">
    <text evidence="6">The sequence shown here is derived from an EMBL/GenBank/DDBJ whole genome shotgun (WGS) entry which is preliminary data.</text>
</comment>
<keyword evidence="1" id="KW-0238">DNA-binding</keyword>
<dbReference type="OrthoDB" id="534575at2"/>
<name>A0A2R5FTA7_NOSCO</name>
<dbReference type="EMBL" id="BDUD01000001">
    <property type="protein sequence ID" value="GBG17594.1"/>
    <property type="molecule type" value="Genomic_DNA"/>
</dbReference>
<dbReference type="InterPro" id="IPR010095">
    <property type="entry name" value="Cas12f1-like_TNB"/>
</dbReference>
<dbReference type="EMBL" id="BDUD01000001">
    <property type="protein sequence ID" value="GBG21273.1"/>
    <property type="molecule type" value="Genomic_DNA"/>
</dbReference>
<evidence type="ECO:0000313" key="7">
    <source>
        <dbReference type="Proteomes" id="UP000245124"/>
    </source>
</evidence>
<organism evidence="6 7">
    <name type="scientific">Nostoc commune NIES-4072</name>
    <dbReference type="NCBI Taxonomy" id="2005467"/>
    <lineage>
        <taxon>Bacteria</taxon>
        <taxon>Bacillati</taxon>
        <taxon>Cyanobacteriota</taxon>
        <taxon>Cyanophyceae</taxon>
        <taxon>Nostocales</taxon>
        <taxon>Nostocaceae</taxon>
        <taxon>Nostoc</taxon>
    </lineage>
</organism>
<dbReference type="AlphaFoldDB" id="A0A2R5FTA7"/>
<reference evidence="6 7" key="1">
    <citation type="submission" date="2017-06" db="EMBL/GenBank/DDBJ databases">
        <title>Genome sequencing of cyanobaciteial culture collection at National Institute for Environmental Studies (NIES).</title>
        <authorList>
            <person name="Hirose Y."/>
            <person name="Shimura Y."/>
            <person name="Fujisawa T."/>
            <person name="Nakamura Y."/>
            <person name="Kawachi M."/>
        </authorList>
    </citation>
    <scope>NUCLEOTIDE SEQUENCE [LARGE SCALE GENOMIC DNA]</scope>
    <source>
        <strain evidence="6 7">NIES-4072</strain>
    </source>
</reference>
<dbReference type="NCBIfam" id="TIGR01766">
    <property type="entry name" value="IS200/IS605 family accessory protein TnpB-like domain"/>
    <property type="match status" value="1"/>
</dbReference>
<evidence type="ECO:0000313" key="6">
    <source>
        <dbReference type="EMBL" id="GBG21545.1"/>
    </source>
</evidence>
<dbReference type="NCBIfam" id="NF040570">
    <property type="entry name" value="guided_TnpB"/>
    <property type="match status" value="1"/>
</dbReference>
<evidence type="ECO:0000313" key="3">
    <source>
        <dbReference type="EMBL" id="GBG17594.1"/>
    </source>
</evidence>
<sequence length="369" mass="42801">MKRTVSIPVDLPSDKFLPLMNQCAEIFNAHVDWAIAKSSYNKNKAHKELYHLLRVQYPCVPSALLQTIRDNALEAIKATKFKSIPKKKPTSGLRYDKRTMTLRGKQLTLSCIGKRVTLILDVPEYFQEVFETWEFCGATVTCTNNTKQFWVRLVFETEDPQQIEGQIQGIDRGLYHQAVTNDGQFFSSSKIREVQRRYLHNRRKLQQKGTRSAKRRLKAMSGREKRFMRDTNHCVSKKLVNQPLIAVFVLEDLSSIRTQRRGKKMNKWLGSWAFYQQEQFLAYKAEALGKRVVHQDPRYTSQKCNICKHIRRTNRHKSRFHCKNCGHRTHADLNAAKNVRDDYILSSTQLGTQEQASVNMPYVSADSVG</sequence>
<gene>
    <name evidence="3" type="ORF">NIES4072_12540</name>
    <name evidence="4" type="ORF">NIES4072_38970</name>
    <name evidence="5" type="ORF">NIES4072_49570</name>
    <name evidence="6" type="ORF">NIES4072_52320</name>
</gene>
<dbReference type="RefSeq" id="WP_109007771.1">
    <property type="nucleotide sequence ID" value="NZ_BDUD01000001.1"/>
</dbReference>
<accession>A0A2R5FTA7</accession>
<protein>
    <submittedName>
        <fullName evidence="6">Transposase</fullName>
    </submittedName>
</protein>
<keyword evidence="7" id="KW-1185">Reference proteome</keyword>
<dbReference type="EMBL" id="BDUD01000001">
    <property type="protein sequence ID" value="GBG20222.1"/>
    <property type="molecule type" value="Genomic_DNA"/>
</dbReference>